<organism evidence="2 3">
    <name type="scientific">Aquamicrobium terrae</name>
    <dbReference type="NCBI Taxonomy" id="1324945"/>
    <lineage>
        <taxon>Bacteria</taxon>
        <taxon>Pseudomonadati</taxon>
        <taxon>Pseudomonadota</taxon>
        <taxon>Alphaproteobacteria</taxon>
        <taxon>Hyphomicrobiales</taxon>
        <taxon>Phyllobacteriaceae</taxon>
        <taxon>Aquamicrobium</taxon>
    </lineage>
</organism>
<dbReference type="Pfam" id="PF20056">
    <property type="entry name" value="DUF6455"/>
    <property type="match status" value="1"/>
</dbReference>
<evidence type="ECO:0000313" key="3">
    <source>
        <dbReference type="Proteomes" id="UP001549076"/>
    </source>
</evidence>
<dbReference type="InterPro" id="IPR045601">
    <property type="entry name" value="DUF6455"/>
</dbReference>
<dbReference type="RefSeq" id="WP_354194800.1">
    <property type="nucleotide sequence ID" value="NZ_JBEPML010000007.1"/>
</dbReference>
<comment type="caution">
    <text evidence="2">The sequence shown here is derived from an EMBL/GenBank/DDBJ whole genome shotgun (WGS) entry which is preliminary data.</text>
</comment>
<proteinExistence type="predicted"/>
<accession>A0ABV2N1T7</accession>
<dbReference type="Proteomes" id="UP001549076">
    <property type="component" value="Unassembled WGS sequence"/>
</dbReference>
<sequence length="93" mass="10803">MCSDAQRWPQTDRVWRQFDLFDLVMERTQVDPVRAARKESGKAIAQARNTCLACLCQKRCRTLLEHDEPGAVMAFCPNARFFAQCRRNRKRAG</sequence>
<evidence type="ECO:0000259" key="1">
    <source>
        <dbReference type="Pfam" id="PF20056"/>
    </source>
</evidence>
<feature type="domain" description="DUF6455" evidence="1">
    <location>
        <begin position="12"/>
        <end position="87"/>
    </location>
</feature>
<reference evidence="2 3" key="1">
    <citation type="submission" date="2024-06" db="EMBL/GenBank/DDBJ databases">
        <title>Genomic Encyclopedia of Type Strains, Phase IV (KMG-IV): sequencing the most valuable type-strain genomes for metagenomic binning, comparative biology and taxonomic classification.</title>
        <authorList>
            <person name="Goeker M."/>
        </authorList>
    </citation>
    <scope>NUCLEOTIDE SEQUENCE [LARGE SCALE GENOMIC DNA]</scope>
    <source>
        <strain evidence="2 3">DSM 27865</strain>
    </source>
</reference>
<gene>
    <name evidence="2" type="ORF">ABID37_002317</name>
</gene>
<protein>
    <recommendedName>
        <fullName evidence="1">DUF6455 domain-containing protein</fullName>
    </recommendedName>
</protein>
<name>A0ABV2N1T7_9HYPH</name>
<dbReference type="EMBL" id="JBEPML010000007">
    <property type="protein sequence ID" value="MET3792102.1"/>
    <property type="molecule type" value="Genomic_DNA"/>
</dbReference>
<evidence type="ECO:0000313" key="2">
    <source>
        <dbReference type="EMBL" id="MET3792102.1"/>
    </source>
</evidence>
<keyword evidence="3" id="KW-1185">Reference proteome</keyword>